<dbReference type="EMBL" id="CAJMWW010000305">
    <property type="protein sequence ID" value="CAE6465712.1"/>
    <property type="molecule type" value="Genomic_DNA"/>
</dbReference>
<comment type="caution">
    <text evidence="1">The sequence shown here is derived from an EMBL/GenBank/DDBJ whole genome shotgun (WGS) entry which is preliminary data.</text>
</comment>
<gene>
    <name evidence="1" type="ORF">RDB_LOCUS141338</name>
    <name evidence="2" type="ORF">RDB_LOCUS164350</name>
</gene>
<reference evidence="1" key="1">
    <citation type="submission" date="2021-01" db="EMBL/GenBank/DDBJ databases">
        <authorList>
            <person name="Kaushik A."/>
        </authorList>
    </citation>
    <scope>NUCLEOTIDE SEQUENCE</scope>
    <source>
        <strain evidence="1">AG3-T5</strain>
    </source>
</reference>
<evidence type="ECO:0000313" key="3">
    <source>
        <dbReference type="Proteomes" id="UP000663841"/>
    </source>
</evidence>
<proteinExistence type="predicted"/>
<dbReference type="AlphaFoldDB" id="A0A8H3BIQ3"/>
<dbReference type="InterPro" id="IPR032710">
    <property type="entry name" value="NTF2-like_dom_sf"/>
</dbReference>
<dbReference type="Gene3D" id="3.10.450.50">
    <property type="match status" value="1"/>
</dbReference>
<evidence type="ECO:0008006" key="4">
    <source>
        <dbReference type="Google" id="ProtNLM"/>
    </source>
</evidence>
<name>A0A8H3BIQ3_9AGAM</name>
<dbReference type="SUPFAM" id="SSF54427">
    <property type="entry name" value="NTF2-like"/>
    <property type="match status" value="1"/>
</dbReference>
<dbReference type="EMBL" id="CAJMWW010000197">
    <property type="protein sequence ID" value="CAE6456767.1"/>
    <property type="molecule type" value="Genomic_DNA"/>
</dbReference>
<dbReference type="Proteomes" id="UP000663841">
    <property type="component" value="Unassembled WGS sequence"/>
</dbReference>
<evidence type="ECO:0000313" key="1">
    <source>
        <dbReference type="EMBL" id="CAE6456767.1"/>
    </source>
</evidence>
<evidence type="ECO:0000313" key="2">
    <source>
        <dbReference type="EMBL" id="CAE6465712.1"/>
    </source>
</evidence>
<sequence>MSGSKSSIVRSYTTQLNSKNFNAAHNHLGDNFRVFVDSQHRAFPSEGLTAAEHKKFTDEATADYDQIETKFESLVENGNEVNGTVVTTFVGRKPDGSTYKGTARAENKYVFEGDKLVQHHVKVLGVTV</sequence>
<accession>A0A8H3BIQ3</accession>
<organism evidence="1 3">
    <name type="scientific">Rhizoctonia solani</name>
    <dbReference type="NCBI Taxonomy" id="456999"/>
    <lineage>
        <taxon>Eukaryota</taxon>
        <taxon>Fungi</taxon>
        <taxon>Dikarya</taxon>
        <taxon>Basidiomycota</taxon>
        <taxon>Agaricomycotina</taxon>
        <taxon>Agaricomycetes</taxon>
        <taxon>Cantharellales</taxon>
        <taxon>Ceratobasidiaceae</taxon>
        <taxon>Rhizoctonia</taxon>
    </lineage>
</organism>
<protein>
    <recommendedName>
        <fullName evidence="4">SnoaL-like domain-containing protein</fullName>
    </recommendedName>
</protein>